<feature type="region of interest" description="Disordered" evidence="1">
    <location>
        <begin position="203"/>
        <end position="267"/>
    </location>
</feature>
<feature type="region of interest" description="Disordered" evidence="1">
    <location>
        <begin position="426"/>
        <end position="469"/>
    </location>
</feature>
<sequence length="664" mass="72096">MSDSNVSTSTRSSRSRTSTSKSRTGSSTTSTFTSDSSSNFETETFVPTASTSATGLLTASVPIQTESTSSIATSTPIPTSTSSPSDNGSSKPPVAVIAVSTIFGVLVVGVAVFLLIYRCRRKKGQSPYITKHEPKRKDSQPQPTIQESSLYLASKERENEKDPTPMSPTSSLDVDIMRSPKSRLRSSRASSSIFIDDRDDATISSRSNHFHPLSLGEPLTARMSQSPPSATAQPSPLFERSNSNRADPERQLPTIPGTPATPRFAIFTPPEEQDGEALIAQARDQPPPPPVISLSLSRTTTRNSNRSSRSSRSNRSSRSKTRNSTPPTPTSSLPPLSPPPPIPLPPLPNSSDDLSKRLSTNTLTAPSRSGLRDSRPISIQSAYSFQSQNLGLNYSGALSPDVLATLERLKKRISTPWSINSVDTYKTADSEDDEDSELSSKSKRIESGAADARPPTTPETSGFSEMPDRALPQSSTYYIKPRDTVTGIALKHGIDPRQLCRLNKLPASTLTTTPHLLHTRTTLQLPPGSRAPSPPPPDLLERLEARAKERAGKAFQAITKETDWGVAQSYVALLDTEDEEIKEGKRRMVDLSSRDGRQALAVDRYLDDNDWEEEQRKAGLSPRIEPFPFFSWKGKESADSSQEDAGGGSGWWRGLISGSSLSKR</sequence>
<feature type="compositionally biased region" description="Low complexity" evidence="1">
    <location>
        <begin position="293"/>
        <end position="314"/>
    </location>
</feature>
<keyword evidence="2" id="KW-0812">Transmembrane</keyword>
<dbReference type="CDD" id="cd00118">
    <property type="entry name" value="LysM"/>
    <property type="match status" value="1"/>
</dbReference>
<feature type="region of interest" description="Disordered" evidence="1">
    <location>
        <begin position="61"/>
        <end position="92"/>
    </location>
</feature>
<dbReference type="Proteomes" id="UP000663843">
    <property type="component" value="Unassembled WGS sequence"/>
</dbReference>
<organism evidence="4 5">
    <name type="scientific">Rhizoctonia solani</name>
    <dbReference type="NCBI Taxonomy" id="456999"/>
    <lineage>
        <taxon>Eukaryota</taxon>
        <taxon>Fungi</taxon>
        <taxon>Dikarya</taxon>
        <taxon>Basidiomycota</taxon>
        <taxon>Agaricomycotina</taxon>
        <taxon>Agaricomycetes</taxon>
        <taxon>Cantharellales</taxon>
        <taxon>Ceratobasidiaceae</taxon>
        <taxon>Rhizoctonia</taxon>
    </lineage>
</organism>
<dbReference type="Gene3D" id="3.10.350.10">
    <property type="entry name" value="LysM domain"/>
    <property type="match status" value="1"/>
</dbReference>
<feature type="region of interest" description="Disordered" evidence="1">
    <location>
        <begin position="281"/>
        <end position="373"/>
    </location>
</feature>
<evidence type="ECO:0000313" key="5">
    <source>
        <dbReference type="Proteomes" id="UP000663843"/>
    </source>
</evidence>
<evidence type="ECO:0000256" key="1">
    <source>
        <dbReference type="SAM" id="MobiDB-lite"/>
    </source>
</evidence>
<feature type="compositionally biased region" description="Basic and acidic residues" evidence="1">
    <location>
        <begin position="130"/>
        <end position="139"/>
    </location>
</feature>
<feature type="compositionally biased region" description="Low complexity" evidence="1">
    <location>
        <begin position="511"/>
        <end position="531"/>
    </location>
</feature>
<feature type="compositionally biased region" description="Low complexity" evidence="1">
    <location>
        <begin position="224"/>
        <end position="236"/>
    </location>
</feature>
<feature type="region of interest" description="Disordered" evidence="1">
    <location>
        <begin position="1"/>
        <end position="45"/>
    </location>
</feature>
<dbReference type="PROSITE" id="PS51782">
    <property type="entry name" value="LYSM"/>
    <property type="match status" value="1"/>
</dbReference>
<protein>
    <recommendedName>
        <fullName evidence="3">LysM domain-containing protein</fullName>
    </recommendedName>
</protein>
<keyword evidence="2" id="KW-0472">Membrane</keyword>
<feature type="region of interest" description="Disordered" evidence="1">
    <location>
        <begin position="126"/>
        <end position="145"/>
    </location>
</feature>
<feature type="compositionally biased region" description="Low complexity" evidence="1">
    <location>
        <begin position="67"/>
        <end position="92"/>
    </location>
</feature>
<comment type="caution">
    <text evidence="4">The sequence shown here is derived from an EMBL/GenBank/DDBJ whole genome shotgun (WGS) entry which is preliminary data.</text>
</comment>
<feature type="compositionally biased region" description="Polar residues" evidence="1">
    <location>
        <begin position="357"/>
        <end position="367"/>
    </location>
</feature>
<feature type="region of interest" description="Disordered" evidence="1">
    <location>
        <begin position="511"/>
        <end position="537"/>
    </location>
</feature>
<proteinExistence type="predicted"/>
<evidence type="ECO:0000313" key="4">
    <source>
        <dbReference type="EMBL" id="CAE6528132.1"/>
    </source>
</evidence>
<dbReference type="EMBL" id="CAJMWT010007778">
    <property type="protein sequence ID" value="CAE6528132.1"/>
    <property type="molecule type" value="Genomic_DNA"/>
</dbReference>
<feature type="domain" description="LysM" evidence="3">
    <location>
        <begin position="475"/>
        <end position="525"/>
    </location>
</feature>
<keyword evidence="2" id="KW-1133">Transmembrane helix</keyword>
<dbReference type="Pfam" id="PF01476">
    <property type="entry name" value="LysM"/>
    <property type="match status" value="1"/>
</dbReference>
<feature type="compositionally biased region" description="Pro residues" evidence="1">
    <location>
        <begin position="335"/>
        <end position="348"/>
    </location>
</feature>
<reference evidence="4" key="1">
    <citation type="submission" date="2021-01" db="EMBL/GenBank/DDBJ databases">
        <authorList>
            <person name="Kaushik A."/>
        </authorList>
    </citation>
    <scope>NUCLEOTIDE SEQUENCE</scope>
    <source>
        <strain evidence="4">AG2-2IIIB</strain>
    </source>
</reference>
<evidence type="ECO:0000259" key="3">
    <source>
        <dbReference type="PROSITE" id="PS51782"/>
    </source>
</evidence>
<dbReference type="InterPro" id="IPR036779">
    <property type="entry name" value="LysM_dom_sf"/>
</dbReference>
<gene>
    <name evidence="4" type="ORF">RDB_LOCUS175130</name>
</gene>
<accession>A0A8H3DMS4</accession>
<name>A0A8H3DMS4_9AGAM</name>
<feature type="region of interest" description="Disordered" evidence="1">
    <location>
        <begin position="155"/>
        <end position="190"/>
    </location>
</feature>
<evidence type="ECO:0000256" key="2">
    <source>
        <dbReference type="SAM" id="Phobius"/>
    </source>
</evidence>
<feature type="region of interest" description="Disordered" evidence="1">
    <location>
        <begin position="631"/>
        <end position="664"/>
    </location>
</feature>
<dbReference type="SUPFAM" id="SSF54106">
    <property type="entry name" value="LysM domain"/>
    <property type="match status" value="1"/>
</dbReference>
<feature type="transmembrane region" description="Helical" evidence="2">
    <location>
        <begin position="94"/>
        <end position="117"/>
    </location>
</feature>
<dbReference type="AlphaFoldDB" id="A0A8H3DMS4"/>
<feature type="compositionally biased region" description="Low complexity" evidence="1">
    <location>
        <begin position="322"/>
        <end position="334"/>
    </location>
</feature>
<dbReference type="InterPro" id="IPR018392">
    <property type="entry name" value="LysM"/>
</dbReference>